<gene>
    <name evidence="2" type="ORF">GCM10023196_085140</name>
</gene>
<evidence type="ECO:0000313" key="2">
    <source>
        <dbReference type="EMBL" id="GAA4636229.1"/>
    </source>
</evidence>
<accession>A0ABP8UN94</accession>
<organism evidence="2 3">
    <name type="scientific">Actinoallomurus vinaceus</name>
    <dbReference type="NCBI Taxonomy" id="1080074"/>
    <lineage>
        <taxon>Bacteria</taxon>
        <taxon>Bacillati</taxon>
        <taxon>Actinomycetota</taxon>
        <taxon>Actinomycetes</taxon>
        <taxon>Streptosporangiales</taxon>
        <taxon>Thermomonosporaceae</taxon>
        <taxon>Actinoallomurus</taxon>
    </lineage>
</organism>
<dbReference type="Proteomes" id="UP001501442">
    <property type="component" value="Unassembled WGS sequence"/>
</dbReference>
<keyword evidence="1" id="KW-0472">Membrane</keyword>
<keyword evidence="3" id="KW-1185">Reference proteome</keyword>
<evidence type="ECO:0008006" key="4">
    <source>
        <dbReference type="Google" id="ProtNLM"/>
    </source>
</evidence>
<feature type="transmembrane region" description="Helical" evidence="1">
    <location>
        <begin position="49"/>
        <end position="70"/>
    </location>
</feature>
<feature type="transmembrane region" description="Helical" evidence="1">
    <location>
        <begin position="91"/>
        <end position="113"/>
    </location>
</feature>
<dbReference type="EMBL" id="BAABHK010000017">
    <property type="protein sequence ID" value="GAA4636229.1"/>
    <property type="molecule type" value="Genomic_DNA"/>
</dbReference>
<evidence type="ECO:0000313" key="3">
    <source>
        <dbReference type="Proteomes" id="UP001501442"/>
    </source>
</evidence>
<reference evidence="3" key="1">
    <citation type="journal article" date="2019" name="Int. J. Syst. Evol. Microbiol.">
        <title>The Global Catalogue of Microorganisms (GCM) 10K type strain sequencing project: providing services to taxonomists for standard genome sequencing and annotation.</title>
        <authorList>
            <consortium name="The Broad Institute Genomics Platform"/>
            <consortium name="The Broad Institute Genome Sequencing Center for Infectious Disease"/>
            <person name="Wu L."/>
            <person name="Ma J."/>
        </authorList>
    </citation>
    <scope>NUCLEOTIDE SEQUENCE [LARGE SCALE GENOMIC DNA]</scope>
    <source>
        <strain evidence="3">JCM 17939</strain>
    </source>
</reference>
<evidence type="ECO:0000256" key="1">
    <source>
        <dbReference type="SAM" id="Phobius"/>
    </source>
</evidence>
<keyword evidence="1" id="KW-0812">Transmembrane</keyword>
<sequence>MTVNVALPVGIALLVIGLQFTTRPVRWQNWIWVVLCVARGFVPPGPSRATAAGIGLLVVSLIASAIFGVLRGRTMPMWRGQDGLVYRRGGGVTLLLWLATVATRLALGALGQAVFAEPFALDALWLGLGVTLAAQQLVMTHRATRLPHPAPRRDRPAPAR</sequence>
<protein>
    <recommendedName>
        <fullName evidence="4">DUF1453 domain-containing protein</fullName>
    </recommendedName>
</protein>
<keyword evidence="1" id="KW-1133">Transmembrane helix</keyword>
<dbReference type="RefSeq" id="WP_345439219.1">
    <property type="nucleotide sequence ID" value="NZ_BAABHK010000017.1"/>
</dbReference>
<proteinExistence type="predicted"/>
<name>A0ABP8UN94_9ACTN</name>
<comment type="caution">
    <text evidence="2">The sequence shown here is derived from an EMBL/GenBank/DDBJ whole genome shotgun (WGS) entry which is preliminary data.</text>
</comment>